<name>A0ABD1SMX2_9LAMI</name>
<proteinExistence type="predicted"/>
<dbReference type="InterPro" id="IPR036047">
    <property type="entry name" value="F-box-like_dom_sf"/>
</dbReference>
<dbReference type="SMART" id="SM00256">
    <property type="entry name" value="FBOX"/>
    <property type="match status" value="1"/>
</dbReference>
<dbReference type="Pfam" id="PF00646">
    <property type="entry name" value="F-box"/>
    <property type="match status" value="1"/>
</dbReference>
<dbReference type="PANTHER" id="PTHR24414">
    <property type="entry name" value="F-BOX/KELCH-REPEAT PROTEIN SKIP4"/>
    <property type="match status" value="1"/>
</dbReference>
<protein>
    <submittedName>
        <fullName evidence="2">F-box/kelch-repeat protein</fullName>
    </submittedName>
</protein>
<dbReference type="Gene3D" id="2.120.10.80">
    <property type="entry name" value="Kelch-type beta propeller"/>
    <property type="match status" value="1"/>
</dbReference>
<comment type="caution">
    <text evidence="2">The sequence shown here is derived from an EMBL/GenBank/DDBJ whole genome shotgun (WGS) entry which is preliminary data.</text>
</comment>
<sequence>MARAEVQFFSREEEEVEIHRDILETILLYVPLIDLVPISSVSKSWCSVVASSLRHLKKLKPWLVIHKQANRSPYAATTHAYDPCSNQWIKISQLSIKFISTLKSSQFNVLYMFSSSKFSFSYDPLNSSWFNVDPPLVWRTDPIVACMGDSVVVVGGVCQFEEPLHHRLRNHQ</sequence>
<dbReference type="Proteomes" id="UP001604277">
    <property type="component" value="Unassembled WGS sequence"/>
</dbReference>
<dbReference type="InterPro" id="IPR015915">
    <property type="entry name" value="Kelch-typ_b-propeller"/>
</dbReference>
<reference evidence="3" key="1">
    <citation type="submission" date="2024-07" db="EMBL/GenBank/DDBJ databases">
        <title>Two chromosome-level genome assemblies of Korean endemic species Abeliophyllum distichum and Forsythia ovata (Oleaceae).</title>
        <authorList>
            <person name="Jang H."/>
        </authorList>
    </citation>
    <scope>NUCLEOTIDE SEQUENCE [LARGE SCALE GENOMIC DNA]</scope>
</reference>
<dbReference type="PANTHER" id="PTHR24414:SF44">
    <property type="entry name" value="F-BOX DOMAIN-CONTAINING PROTEIN"/>
    <property type="match status" value="1"/>
</dbReference>
<dbReference type="SUPFAM" id="SSF81383">
    <property type="entry name" value="F-box domain"/>
    <property type="match status" value="1"/>
</dbReference>
<accession>A0ABD1SMX2</accession>
<evidence type="ECO:0000313" key="3">
    <source>
        <dbReference type="Proteomes" id="UP001604277"/>
    </source>
</evidence>
<keyword evidence="3" id="KW-1185">Reference proteome</keyword>
<feature type="domain" description="F-box" evidence="1">
    <location>
        <begin position="18"/>
        <end position="58"/>
    </location>
</feature>
<dbReference type="AlphaFoldDB" id="A0ABD1SMX2"/>
<evidence type="ECO:0000313" key="2">
    <source>
        <dbReference type="EMBL" id="KAL2502052.1"/>
    </source>
</evidence>
<dbReference type="EMBL" id="JBFOLJ010000010">
    <property type="protein sequence ID" value="KAL2502052.1"/>
    <property type="molecule type" value="Genomic_DNA"/>
</dbReference>
<organism evidence="2 3">
    <name type="scientific">Forsythia ovata</name>
    <dbReference type="NCBI Taxonomy" id="205694"/>
    <lineage>
        <taxon>Eukaryota</taxon>
        <taxon>Viridiplantae</taxon>
        <taxon>Streptophyta</taxon>
        <taxon>Embryophyta</taxon>
        <taxon>Tracheophyta</taxon>
        <taxon>Spermatophyta</taxon>
        <taxon>Magnoliopsida</taxon>
        <taxon>eudicotyledons</taxon>
        <taxon>Gunneridae</taxon>
        <taxon>Pentapetalae</taxon>
        <taxon>asterids</taxon>
        <taxon>lamiids</taxon>
        <taxon>Lamiales</taxon>
        <taxon>Oleaceae</taxon>
        <taxon>Forsythieae</taxon>
        <taxon>Forsythia</taxon>
    </lineage>
</organism>
<dbReference type="InterPro" id="IPR050354">
    <property type="entry name" value="F-box/kelch-repeat_ARATH"/>
</dbReference>
<dbReference type="SUPFAM" id="SSF117281">
    <property type="entry name" value="Kelch motif"/>
    <property type="match status" value="1"/>
</dbReference>
<dbReference type="InterPro" id="IPR001810">
    <property type="entry name" value="F-box_dom"/>
</dbReference>
<gene>
    <name evidence="2" type="ORF">Fot_35900</name>
</gene>
<evidence type="ECO:0000259" key="1">
    <source>
        <dbReference type="SMART" id="SM00256"/>
    </source>
</evidence>